<accession>A0A1Q8ZRN9</accession>
<dbReference type="RefSeq" id="WP_075640230.1">
    <property type="nucleotide sequence ID" value="NZ_MKIM01000027.1"/>
</dbReference>
<dbReference type="EMBL" id="MKIM01000027">
    <property type="protein sequence ID" value="OLP44717.1"/>
    <property type="molecule type" value="Genomic_DNA"/>
</dbReference>
<evidence type="ECO:0000313" key="2">
    <source>
        <dbReference type="Proteomes" id="UP000186894"/>
    </source>
</evidence>
<name>A0A1Q8ZRN9_9HYPH</name>
<comment type="caution">
    <text evidence="1">The sequence shown here is derived from an EMBL/GenBank/DDBJ whole genome shotgun (WGS) entry which is preliminary data.</text>
</comment>
<sequence>MGRRTIPFTEDSVARAIKAVRKAGVEIKTIRVEADGAVVFNGDNGQISEKQLAESAGGYL</sequence>
<organism evidence="1 2">
    <name type="scientific">Rhizobium oryziradicis</name>
    <dbReference type="NCBI Taxonomy" id="1867956"/>
    <lineage>
        <taxon>Bacteria</taxon>
        <taxon>Pseudomonadati</taxon>
        <taxon>Pseudomonadota</taxon>
        <taxon>Alphaproteobacteria</taxon>
        <taxon>Hyphomicrobiales</taxon>
        <taxon>Rhizobiaceae</taxon>
        <taxon>Rhizobium/Agrobacterium group</taxon>
        <taxon>Rhizobium</taxon>
    </lineage>
</organism>
<dbReference type="AlphaFoldDB" id="A0A1Q8ZRN9"/>
<reference evidence="1 2" key="1">
    <citation type="submission" date="2016-09" db="EMBL/GenBank/DDBJ databases">
        <title>Rhizobium oryziradicis sp. nov., isolated from the root of rice.</title>
        <authorList>
            <person name="Zhao J."/>
            <person name="Zhang X."/>
        </authorList>
    </citation>
    <scope>NUCLEOTIDE SEQUENCE [LARGE SCALE GENOMIC DNA]</scope>
    <source>
        <strain evidence="1 2">N19</strain>
    </source>
</reference>
<proteinExistence type="predicted"/>
<protein>
    <submittedName>
        <fullName evidence="1">Uncharacterized protein</fullName>
    </submittedName>
</protein>
<keyword evidence="2" id="KW-1185">Reference proteome</keyword>
<dbReference type="STRING" id="1867956.BJF95_09550"/>
<evidence type="ECO:0000313" key="1">
    <source>
        <dbReference type="EMBL" id="OLP44717.1"/>
    </source>
</evidence>
<dbReference type="OrthoDB" id="8391596at2"/>
<dbReference type="Proteomes" id="UP000186894">
    <property type="component" value="Unassembled WGS sequence"/>
</dbReference>
<gene>
    <name evidence="1" type="ORF">BJF95_09550</name>
</gene>